<reference evidence="7" key="1">
    <citation type="submission" date="2014-11" db="EMBL/GenBank/DDBJ databases">
        <authorList>
            <person name="Otto D Thomas"/>
            <person name="Naeem Raeece"/>
        </authorList>
    </citation>
    <scope>NUCLEOTIDE SEQUENCE</scope>
</reference>
<dbReference type="VEuPathDB" id="CryptoDB:Cvel_3541"/>
<keyword evidence="1 4" id="KW-0479">Metal-binding</keyword>
<keyword evidence="3 4" id="KW-0862">Zinc</keyword>
<feature type="compositionally biased region" description="Low complexity" evidence="5">
    <location>
        <begin position="147"/>
        <end position="162"/>
    </location>
</feature>
<feature type="compositionally biased region" description="Polar residues" evidence="5">
    <location>
        <begin position="292"/>
        <end position="305"/>
    </location>
</feature>
<dbReference type="GO" id="GO:0008270">
    <property type="term" value="F:zinc ion binding"/>
    <property type="evidence" value="ECO:0007669"/>
    <property type="project" value="UniProtKB-KW"/>
</dbReference>
<feature type="compositionally biased region" description="Basic and acidic residues" evidence="5">
    <location>
        <begin position="178"/>
        <end position="209"/>
    </location>
</feature>
<evidence type="ECO:0000256" key="4">
    <source>
        <dbReference type="PROSITE-ProRule" id="PRU00723"/>
    </source>
</evidence>
<sequence>MAHQQKGTTSTPNASREVKYAFLEKTSICRHYLVGRCRMGRVCRFAHTDTELRDKPNLERTNLCFSVTKGIACKRGEECKYAHSTDELQEGRDKLAGTNPALLSRLSSAAGREEEEGDEQEEGREETWVQGVNGKGSPVDPSSLKHVPSSSTSPTDTVDSVDGPGSASTFISRTTSRAPEEHLSKQQKQKDGPEKQKGVHAKGKVEKHQKSSLSSLIIENPENVVNGGVSHQSSLSLEDTFALSRGLSFAAHQQPPGGSANDWFQQKQCVETEKPSFSGQQREGTGMKTAVPSASVTSSDENSPSPLHEEKMGRLCDLPRVLPSPVRPVQAGAGEVGGRGQGKPSCSSSPSPHLPSGWQRLFGPAIVLPEGVDPDSGCQKQIGEYLADAFLAQQKESSMSMHRTNSRTAGGERKIKE</sequence>
<accession>A0A0G4FP80</accession>
<dbReference type="AlphaFoldDB" id="A0A0G4FP80"/>
<dbReference type="Gene3D" id="3.30.1370.210">
    <property type="match status" value="1"/>
</dbReference>
<dbReference type="PROSITE" id="PS50103">
    <property type="entry name" value="ZF_C3H1"/>
    <property type="match status" value="2"/>
</dbReference>
<organism evidence="7">
    <name type="scientific">Chromera velia CCMP2878</name>
    <dbReference type="NCBI Taxonomy" id="1169474"/>
    <lineage>
        <taxon>Eukaryota</taxon>
        <taxon>Sar</taxon>
        <taxon>Alveolata</taxon>
        <taxon>Colpodellida</taxon>
        <taxon>Chromeraceae</taxon>
        <taxon>Chromera</taxon>
    </lineage>
</organism>
<dbReference type="Pfam" id="PF00642">
    <property type="entry name" value="zf-CCCH"/>
    <property type="match status" value="1"/>
</dbReference>
<feature type="domain" description="C3H1-type" evidence="6">
    <location>
        <begin position="23"/>
        <end position="50"/>
    </location>
</feature>
<evidence type="ECO:0000256" key="1">
    <source>
        <dbReference type="ARBA" id="ARBA00022723"/>
    </source>
</evidence>
<evidence type="ECO:0000256" key="3">
    <source>
        <dbReference type="ARBA" id="ARBA00022833"/>
    </source>
</evidence>
<protein>
    <recommendedName>
        <fullName evidence="6">C3H1-type domain-containing protein</fullName>
    </recommendedName>
</protein>
<feature type="zinc finger region" description="C3H1-type" evidence="4">
    <location>
        <begin position="58"/>
        <end position="86"/>
    </location>
</feature>
<feature type="domain" description="C3H1-type" evidence="6">
    <location>
        <begin position="58"/>
        <end position="86"/>
    </location>
</feature>
<dbReference type="InterPro" id="IPR036855">
    <property type="entry name" value="Znf_CCCH_sf"/>
</dbReference>
<feature type="compositionally biased region" description="Polar residues" evidence="5">
    <location>
        <begin position="394"/>
        <end position="408"/>
    </location>
</feature>
<evidence type="ECO:0000259" key="6">
    <source>
        <dbReference type="PROSITE" id="PS50103"/>
    </source>
</evidence>
<feature type="region of interest" description="Disordered" evidence="5">
    <location>
        <begin position="106"/>
        <end position="213"/>
    </location>
</feature>
<feature type="compositionally biased region" description="Low complexity" evidence="5">
    <location>
        <begin position="342"/>
        <end position="356"/>
    </location>
</feature>
<feature type="region of interest" description="Disordered" evidence="5">
    <location>
        <begin position="329"/>
        <end position="356"/>
    </location>
</feature>
<feature type="region of interest" description="Disordered" evidence="5">
    <location>
        <begin position="273"/>
        <end position="310"/>
    </location>
</feature>
<dbReference type="SUPFAM" id="SSF90229">
    <property type="entry name" value="CCCH zinc finger"/>
    <property type="match status" value="2"/>
</dbReference>
<feature type="zinc finger region" description="C3H1-type" evidence="4">
    <location>
        <begin position="23"/>
        <end position="50"/>
    </location>
</feature>
<dbReference type="InterPro" id="IPR000571">
    <property type="entry name" value="Znf_CCCH"/>
</dbReference>
<dbReference type="EMBL" id="CDMZ01000496">
    <property type="protein sequence ID" value="CEM15638.1"/>
    <property type="molecule type" value="Genomic_DNA"/>
</dbReference>
<feature type="compositionally biased region" description="Polar residues" evidence="5">
    <location>
        <begin position="166"/>
        <end position="177"/>
    </location>
</feature>
<feature type="region of interest" description="Disordered" evidence="5">
    <location>
        <begin position="394"/>
        <end position="417"/>
    </location>
</feature>
<proteinExistence type="predicted"/>
<gene>
    <name evidence="7" type="ORF">Cvel_3541</name>
</gene>
<evidence type="ECO:0000256" key="2">
    <source>
        <dbReference type="ARBA" id="ARBA00022771"/>
    </source>
</evidence>
<evidence type="ECO:0000313" key="7">
    <source>
        <dbReference type="EMBL" id="CEM15638.1"/>
    </source>
</evidence>
<keyword evidence="2 4" id="KW-0863">Zinc-finger</keyword>
<feature type="compositionally biased region" description="Polar residues" evidence="5">
    <location>
        <begin position="273"/>
        <end position="283"/>
    </location>
</feature>
<dbReference type="SMART" id="SM00356">
    <property type="entry name" value="ZnF_C3H1"/>
    <property type="match status" value="2"/>
</dbReference>
<feature type="compositionally biased region" description="Acidic residues" evidence="5">
    <location>
        <begin position="113"/>
        <end position="124"/>
    </location>
</feature>
<evidence type="ECO:0000256" key="5">
    <source>
        <dbReference type="SAM" id="MobiDB-lite"/>
    </source>
</evidence>
<name>A0A0G4FP80_9ALVE</name>